<reference evidence="2" key="2">
    <citation type="submission" date="2025-09" db="UniProtKB">
        <authorList>
            <consortium name="Ensembl"/>
        </authorList>
    </citation>
    <scope>IDENTIFICATION</scope>
</reference>
<dbReference type="InterPro" id="IPR013098">
    <property type="entry name" value="Ig_I-set"/>
</dbReference>
<dbReference type="InterPro" id="IPR013783">
    <property type="entry name" value="Ig-like_fold"/>
</dbReference>
<evidence type="ECO:0000259" key="1">
    <source>
        <dbReference type="PROSITE" id="PS50835"/>
    </source>
</evidence>
<dbReference type="FunFam" id="2.60.40.10:FF:000022">
    <property type="entry name" value="Cardiac titin"/>
    <property type="match status" value="1"/>
</dbReference>
<dbReference type="PROSITE" id="PS50835">
    <property type="entry name" value="IG_LIKE"/>
    <property type="match status" value="1"/>
</dbReference>
<dbReference type="PANTHER" id="PTHR47633">
    <property type="entry name" value="IMMUNOGLOBULIN"/>
    <property type="match status" value="1"/>
</dbReference>
<dbReference type="Pfam" id="PF07679">
    <property type="entry name" value="I-set"/>
    <property type="match status" value="2"/>
</dbReference>
<dbReference type="InterPro" id="IPR007110">
    <property type="entry name" value="Ig-like_dom"/>
</dbReference>
<reference evidence="2" key="1">
    <citation type="submission" date="2025-08" db="UniProtKB">
        <authorList>
            <consortium name="Ensembl"/>
        </authorList>
    </citation>
    <scope>IDENTIFICATION</scope>
</reference>
<dbReference type="SMART" id="SM00409">
    <property type="entry name" value="IG"/>
    <property type="match status" value="2"/>
</dbReference>
<dbReference type="AlphaFoldDB" id="A0A3Q4BU93"/>
<organism evidence="2 3">
    <name type="scientific">Mola mola</name>
    <name type="common">Ocean sunfish</name>
    <name type="synonym">Tetraodon mola</name>
    <dbReference type="NCBI Taxonomy" id="94237"/>
    <lineage>
        <taxon>Eukaryota</taxon>
        <taxon>Metazoa</taxon>
        <taxon>Chordata</taxon>
        <taxon>Craniata</taxon>
        <taxon>Vertebrata</taxon>
        <taxon>Euteleostomi</taxon>
        <taxon>Actinopterygii</taxon>
        <taxon>Neopterygii</taxon>
        <taxon>Teleostei</taxon>
        <taxon>Neoteleostei</taxon>
        <taxon>Acanthomorphata</taxon>
        <taxon>Eupercaria</taxon>
        <taxon>Tetraodontiformes</taxon>
        <taxon>Molidae</taxon>
        <taxon>Mola</taxon>
    </lineage>
</organism>
<dbReference type="Ensembl" id="ENSMMOT00000025634.1">
    <property type="protein sequence ID" value="ENSMMOP00000025212.1"/>
    <property type="gene ID" value="ENSMMOG00000019150.1"/>
</dbReference>
<evidence type="ECO:0000313" key="2">
    <source>
        <dbReference type="Ensembl" id="ENSMMOP00000025212.1"/>
    </source>
</evidence>
<dbReference type="InterPro" id="IPR003598">
    <property type="entry name" value="Ig_sub2"/>
</dbReference>
<protein>
    <recommendedName>
        <fullName evidence="1">Ig-like domain-containing protein</fullName>
    </recommendedName>
</protein>
<dbReference type="InterPro" id="IPR003599">
    <property type="entry name" value="Ig_sub"/>
</dbReference>
<dbReference type="OMA" id="ATNISIM"/>
<dbReference type="Gene3D" id="2.60.40.10">
    <property type="entry name" value="Immunoglobulins"/>
    <property type="match status" value="2"/>
</dbReference>
<keyword evidence="3" id="KW-1185">Reference proteome</keyword>
<name>A0A3Q4BU93_MOLML</name>
<accession>A0A3Q4BU93</accession>
<dbReference type="Proteomes" id="UP000261620">
    <property type="component" value="Unplaced"/>
</dbReference>
<sequence>VGSDAKFECEIEDAPNVTFKWWKSGIEIKQSEKYRILSGTTSSSLEILNPIKADSSEYTCKASNQHGTESCRALLVVTGKIPVGPFEISDAMEINSGLKHTISSLDSVASLEIVNCTVEDSGEYVCVASSEAGSDRCSCTVTVKGWFS</sequence>
<dbReference type="SUPFAM" id="SSF48726">
    <property type="entry name" value="Immunoglobulin"/>
    <property type="match status" value="2"/>
</dbReference>
<dbReference type="InterPro" id="IPR036179">
    <property type="entry name" value="Ig-like_dom_sf"/>
</dbReference>
<feature type="domain" description="Ig-like" evidence="1">
    <location>
        <begin position="1"/>
        <end position="78"/>
    </location>
</feature>
<evidence type="ECO:0000313" key="3">
    <source>
        <dbReference type="Proteomes" id="UP000261620"/>
    </source>
</evidence>
<dbReference type="SMART" id="SM00408">
    <property type="entry name" value="IGc2"/>
    <property type="match status" value="1"/>
</dbReference>
<dbReference type="STRING" id="94237.ENSMMOP00000025212"/>
<proteinExistence type="predicted"/>